<name>A0AAV8V8Q2_9CUCU</name>
<evidence type="ECO:0000313" key="2">
    <source>
        <dbReference type="Proteomes" id="UP001159042"/>
    </source>
</evidence>
<gene>
    <name evidence="1" type="ORF">NQ315_003490</name>
</gene>
<proteinExistence type="predicted"/>
<keyword evidence="2" id="KW-1185">Reference proteome</keyword>
<reference evidence="1 2" key="1">
    <citation type="journal article" date="2023" name="Insect Mol. Biol.">
        <title>Genome sequencing provides insights into the evolution of gene families encoding plant cell wall-degrading enzymes in longhorned beetles.</title>
        <authorList>
            <person name="Shin N.R."/>
            <person name="Okamura Y."/>
            <person name="Kirsch R."/>
            <person name="Pauchet Y."/>
        </authorList>
    </citation>
    <scope>NUCLEOTIDE SEQUENCE [LARGE SCALE GENOMIC DNA]</scope>
    <source>
        <strain evidence="1">EAD_L_NR</strain>
    </source>
</reference>
<protein>
    <submittedName>
        <fullName evidence="1">Uncharacterized protein</fullName>
    </submittedName>
</protein>
<sequence>MFKCIESILFIETRLDQAFFIQTLPERFHTMCGYRTNTRSRKIVLFLNVPFPTMLEIFLHSFPTNKKLPRKRI</sequence>
<comment type="caution">
    <text evidence="1">The sequence shown here is derived from an EMBL/GenBank/DDBJ whole genome shotgun (WGS) entry which is preliminary data.</text>
</comment>
<dbReference type="EMBL" id="JANEYG010000276">
    <property type="protein sequence ID" value="KAJ8910592.1"/>
    <property type="molecule type" value="Genomic_DNA"/>
</dbReference>
<evidence type="ECO:0000313" key="1">
    <source>
        <dbReference type="EMBL" id="KAJ8910592.1"/>
    </source>
</evidence>
<dbReference type="Proteomes" id="UP001159042">
    <property type="component" value="Unassembled WGS sequence"/>
</dbReference>
<dbReference type="AlphaFoldDB" id="A0AAV8V8Q2"/>
<organism evidence="1 2">
    <name type="scientific">Exocentrus adspersus</name>
    <dbReference type="NCBI Taxonomy" id="1586481"/>
    <lineage>
        <taxon>Eukaryota</taxon>
        <taxon>Metazoa</taxon>
        <taxon>Ecdysozoa</taxon>
        <taxon>Arthropoda</taxon>
        <taxon>Hexapoda</taxon>
        <taxon>Insecta</taxon>
        <taxon>Pterygota</taxon>
        <taxon>Neoptera</taxon>
        <taxon>Endopterygota</taxon>
        <taxon>Coleoptera</taxon>
        <taxon>Polyphaga</taxon>
        <taxon>Cucujiformia</taxon>
        <taxon>Chrysomeloidea</taxon>
        <taxon>Cerambycidae</taxon>
        <taxon>Lamiinae</taxon>
        <taxon>Acanthocinini</taxon>
        <taxon>Exocentrus</taxon>
    </lineage>
</organism>
<accession>A0AAV8V8Q2</accession>